<keyword evidence="4" id="KW-1185">Reference proteome</keyword>
<feature type="compositionally biased region" description="Basic and acidic residues" evidence="1">
    <location>
        <begin position="189"/>
        <end position="198"/>
    </location>
</feature>
<name>A0A418VWZ1_9PROT</name>
<proteinExistence type="predicted"/>
<comment type="caution">
    <text evidence="3">The sequence shown here is derived from an EMBL/GenBank/DDBJ whole genome shotgun (WGS) entry which is preliminary data.</text>
</comment>
<organism evidence="3 4">
    <name type="scientific">Azospirillum cavernae</name>
    <dbReference type="NCBI Taxonomy" id="2320860"/>
    <lineage>
        <taxon>Bacteria</taxon>
        <taxon>Pseudomonadati</taxon>
        <taxon>Pseudomonadota</taxon>
        <taxon>Alphaproteobacteria</taxon>
        <taxon>Rhodospirillales</taxon>
        <taxon>Azospirillaceae</taxon>
        <taxon>Azospirillum</taxon>
    </lineage>
</organism>
<dbReference type="Pfam" id="PF02498">
    <property type="entry name" value="Bro-N"/>
    <property type="match status" value="2"/>
</dbReference>
<protein>
    <recommendedName>
        <fullName evidence="2">Bro-N domain-containing protein</fullName>
    </recommendedName>
</protein>
<feature type="domain" description="Bro-N" evidence="2">
    <location>
        <begin position="144"/>
        <end position="254"/>
    </location>
</feature>
<evidence type="ECO:0000313" key="4">
    <source>
        <dbReference type="Proteomes" id="UP000283458"/>
    </source>
</evidence>
<feature type="domain" description="Bro-N" evidence="2">
    <location>
        <begin position="35"/>
        <end position="133"/>
    </location>
</feature>
<evidence type="ECO:0000256" key="1">
    <source>
        <dbReference type="SAM" id="MobiDB-lite"/>
    </source>
</evidence>
<dbReference type="InterPro" id="IPR005039">
    <property type="entry name" value="Ant_C"/>
</dbReference>
<dbReference type="PANTHER" id="PTHR36180">
    <property type="entry name" value="DNA-BINDING PROTEIN-RELATED-RELATED"/>
    <property type="match status" value="1"/>
</dbReference>
<dbReference type="AlphaFoldDB" id="A0A418VWZ1"/>
<feature type="compositionally biased region" description="Polar residues" evidence="1">
    <location>
        <begin position="199"/>
        <end position="211"/>
    </location>
</feature>
<feature type="region of interest" description="Disordered" evidence="1">
    <location>
        <begin position="368"/>
        <end position="391"/>
    </location>
</feature>
<dbReference type="EMBL" id="QYUL01000002">
    <property type="protein sequence ID" value="RJF81673.1"/>
    <property type="molecule type" value="Genomic_DNA"/>
</dbReference>
<dbReference type="Proteomes" id="UP000283458">
    <property type="component" value="Unassembled WGS sequence"/>
</dbReference>
<evidence type="ECO:0000313" key="3">
    <source>
        <dbReference type="EMBL" id="RJF81673.1"/>
    </source>
</evidence>
<accession>A0A418VWZ1</accession>
<evidence type="ECO:0000259" key="2">
    <source>
        <dbReference type="PROSITE" id="PS51750"/>
    </source>
</evidence>
<dbReference type="SMART" id="SM01040">
    <property type="entry name" value="Bro-N"/>
    <property type="match status" value="2"/>
</dbReference>
<dbReference type="PROSITE" id="PS51750">
    <property type="entry name" value="BRO_N"/>
    <property type="match status" value="2"/>
</dbReference>
<sequence>MRPSPSGARMTALRGTRGAKPVIRRRGRPPMDNHTLTFEGINIRALRINGDPWFVLVDVCVALDISTPASAVGRLSADEKNWTPIQTTGGVQDMTIINEMGLWSLVMTSRKPSAQRFKAWLVSVAIPAIHADQQVASPTASAVLTNSSMTVFAFEGLDVRITDRAGDPWFVLADVCRVLEIGNPSDAAKRVDDDEKMTLDNTEGHSGQRGGAQSFTIINESGLYSLILTSRKPAAKRFKKWVTADVLPTIRKTGSYGAPAPQIDLNDPTQLRALLLSYSAEVETTKKALTAAKGEASIATGALERIAGTEGLLCLRDAAKVLGQQPKAFREWLVSRRYAYRRPDSTRLLAYQSSIQAKLLAHKLHTFPKPDGTEAVPISDGDAQGHRPLRP</sequence>
<dbReference type="InterPro" id="IPR003497">
    <property type="entry name" value="BRO_N_domain"/>
</dbReference>
<reference evidence="3 4" key="1">
    <citation type="submission" date="2018-09" db="EMBL/GenBank/DDBJ databases">
        <authorList>
            <person name="Zhu H."/>
        </authorList>
    </citation>
    <scope>NUCLEOTIDE SEQUENCE [LARGE SCALE GENOMIC DNA]</scope>
    <source>
        <strain evidence="3 4">K2W22B-5</strain>
    </source>
</reference>
<dbReference type="GO" id="GO:0003677">
    <property type="term" value="F:DNA binding"/>
    <property type="evidence" value="ECO:0007669"/>
    <property type="project" value="InterPro"/>
</dbReference>
<dbReference type="PANTHER" id="PTHR36180:SF2">
    <property type="entry name" value="BRO FAMILY PROTEIN"/>
    <property type="match status" value="1"/>
</dbReference>
<dbReference type="Pfam" id="PF03374">
    <property type="entry name" value="ANT"/>
    <property type="match status" value="1"/>
</dbReference>
<gene>
    <name evidence="3" type="ORF">D3877_16250</name>
</gene>
<feature type="region of interest" description="Disordered" evidence="1">
    <location>
        <begin position="189"/>
        <end position="211"/>
    </location>
</feature>